<feature type="compositionally biased region" description="Polar residues" evidence="1">
    <location>
        <begin position="28"/>
        <end position="38"/>
    </location>
</feature>
<feature type="chain" id="PRO_5039574689" evidence="2">
    <location>
        <begin position="29"/>
        <end position="302"/>
    </location>
</feature>
<evidence type="ECO:0000256" key="1">
    <source>
        <dbReference type="SAM" id="MobiDB-lite"/>
    </source>
</evidence>
<evidence type="ECO:0000259" key="3">
    <source>
        <dbReference type="Pfam" id="PF14016"/>
    </source>
</evidence>
<accession>A0A345HR39</accession>
<dbReference type="PROSITE" id="PS51257">
    <property type="entry name" value="PROKAR_LIPOPROTEIN"/>
    <property type="match status" value="1"/>
</dbReference>
<protein>
    <submittedName>
        <fullName evidence="4">DUF4232 domain-containing protein</fullName>
    </submittedName>
</protein>
<organism evidence="4 5">
    <name type="scientific">Streptomyces paludis</name>
    <dbReference type="NCBI Taxonomy" id="2282738"/>
    <lineage>
        <taxon>Bacteria</taxon>
        <taxon>Bacillati</taxon>
        <taxon>Actinomycetota</taxon>
        <taxon>Actinomycetes</taxon>
        <taxon>Kitasatosporales</taxon>
        <taxon>Streptomycetaceae</taxon>
        <taxon>Streptomyces</taxon>
    </lineage>
</organism>
<dbReference type="Proteomes" id="UP000253868">
    <property type="component" value="Chromosome"/>
</dbReference>
<dbReference type="Pfam" id="PF14016">
    <property type="entry name" value="DUF4232"/>
    <property type="match status" value="1"/>
</dbReference>
<name>A0A345HR39_9ACTN</name>
<feature type="domain" description="DUF4232" evidence="3">
    <location>
        <begin position="154"/>
        <end position="291"/>
    </location>
</feature>
<dbReference type="OrthoDB" id="3827416at2"/>
<keyword evidence="5" id="KW-1185">Reference proteome</keyword>
<keyword evidence="2" id="KW-0732">Signal</keyword>
<gene>
    <name evidence="4" type="ORF">DVK44_17475</name>
</gene>
<evidence type="ECO:0000313" key="5">
    <source>
        <dbReference type="Proteomes" id="UP000253868"/>
    </source>
</evidence>
<evidence type="ECO:0000313" key="4">
    <source>
        <dbReference type="EMBL" id="AXG79163.1"/>
    </source>
</evidence>
<feature type="signal peptide" evidence="2">
    <location>
        <begin position="1"/>
        <end position="28"/>
    </location>
</feature>
<sequence>MRKPAPLTATVSATCGALLMLTSCGTQQANGGTSSTASPACGAEPIGDPSELKRDGVEITGVGGGAGACAQFEVTNEGTEPLTYTVTLTFLSPSGEALANPKETVRSVKPGAKVRRTVAASDLTADVTGGAARVRILQVRSVPTTEEPRTGGACPPSGVRLYADQGDAAMGLRVVGLRLENCGTRDYPLNGYPEVQLLGEDHAPVTGVRVLDGNAGIATGTGADAPPTPLTLTPGARAHATLVWRNTTEAGQDPVHAPYARIHAKPGTAPVTVTPEFDLGTTGKLGVGPWQLLDEGEGRARP</sequence>
<dbReference type="KEGG" id="spad:DVK44_17475"/>
<dbReference type="AlphaFoldDB" id="A0A345HR39"/>
<dbReference type="EMBL" id="CP031194">
    <property type="protein sequence ID" value="AXG79163.1"/>
    <property type="molecule type" value="Genomic_DNA"/>
</dbReference>
<dbReference type="InterPro" id="IPR025326">
    <property type="entry name" value="DUF4232"/>
</dbReference>
<evidence type="ECO:0000256" key="2">
    <source>
        <dbReference type="SAM" id="SignalP"/>
    </source>
</evidence>
<reference evidence="5" key="1">
    <citation type="submission" date="2018-07" db="EMBL/GenBank/DDBJ databases">
        <authorList>
            <person name="Zhao J."/>
        </authorList>
    </citation>
    <scope>NUCLEOTIDE SEQUENCE [LARGE SCALE GENOMIC DNA]</scope>
    <source>
        <strain evidence="5">GSSD-12</strain>
    </source>
</reference>
<feature type="region of interest" description="Disordered" evidence="1">
    <location>
        <begin position="28"/>
        <end position="52"/>
    </location>
</feature>
<proteinExistence type="predicted"/>